<accession>A0ABQ2DYK6</accession>
<dbReference type="EMBL" id="BMMV01000002">
    <property type="protein sequence ID" value="GGJ78560.1"/>
    <property type="molecule type" value="Genomic_DNA"/>
</dbReference>
<gene>
    <name evidence="1" type="ORF">GCM10011583_07680</name>
</gene>
<organism evidence="1 2">
    <name type="scientific">Streptomyces camponoticapitis</name>
    <dbReference type="NCBI Taxonomy" id="1616125"/>
    <lineage>
        <taxon>Bacteria</taxon>
        <taxon>Bacillati</taxon>
        <taxon>Actinomycetota</taxon>
        <taxon>Actinomycetes</taxon>
        <taxon>Kitasatosporales</taxon>
        <taxon>Streptomycetaceae</taxon>
        <taxon>Streptomyces</taxon>
    </lineage>
</organism>
<evidence type="ECO:0000313" key="1">
    <source>
        <dbReference type="EMBL" id="GGJ78560.1"/>
    </source>
</evidence>
<comment type="caution">
    <text evidence="1">The sequence shown here is derived from an EMBL/GenBank/DDBJ whole genome shotgun (WGS) entry which is preliminary data.</text>
</comment>
<name>A0ABQ2DYK6_9ACTN</name>
<keyword evidence="2" id="KW-1185">Reference proteome</keyword>
<sequence>MHDEFLCHVTAYGVSGGQRIGVPLGTYRAPTLSLALWWLRDRATWIAERLDPSPDNDNFPAQALAPLADNVPDVPQMLRAWRDNQAHQDRVAEHLAAGLLIRVATHDETTEYELLAESVDALRMDRASPSLIDETEIQDDYAGGDAYGRTSVAAEHPYESEYGYAYAYVKPSEGAGKWRTSEDSFADTLQLGRLPR</sequence>
<protein>
    <submittedName>
        <fullName evidence="1">Uncharacterized protein</fullName>
    </submittedName>
</protein>
<reference evidence="2" key="1">
    <citation type="journal article" date="2019" name="Int. J. Syst. Evol. Microbiol.">
        <title>The Global Catalogue of Microorganisms (GCM) 10K type strain sequencing project: providing services to taxonomists for standard genome sequencing and annotation.</title>
        <authorList>
            <consortium name="The Broad Institute Genomics Platform"/>
            <consortium name="The Broad Institute Genome Sequencing Center for Infectious Disease"/>
            <person name="Wu L."/>
            <person name="Ma J."/>
        </authorList>
    </citation>
    <scope>NUCLEOTIDE SEQUENCE [LARGE SCALE GENOMIC DNA]</scope>
    <source>
        <strain evidence="2">CGMCC 4.7275</strain>
    </source>
</reference>
<proteinExistence type="predicted"/>
<evidence type="ECO:0000313" key="2">
    <source>
        <dbReference type="Proteomes" id="UP000660265"/>
    </source>
</evidence>
<dbReference type="Proteomes" id="UP000660265">
    <property type="component" value="Unassembled WGS sequence"/>
</dbReference>